<feature type="transmembrane region" description="Helical" evidence="1">
    <location>
        <begin position="16"/>
        <end position="43"/>
    </location>
</feature>
<keyword evidence="4" id="KW-1185">Reference proteome</keyword>
<name>A0AAV3WGU9_9CYAN</name>
<evidence type="ECO:0000313" key="3">
    <source>
        <dbReference type="EMBL" id="GET37794.1"/>
    </source>
</evidence>
<sequence>MGQTVFNIPPQHEQKIAIIGAGAMGVSIACILARLGIAHVTIFEAESKPFNSRGASINNTGILHHFVYGGHQKTLEQLFYQGILKANARICFWR</sequence>
<evidence type="ECO:0000313" key="4">
    <source>
        <dbReference type="Proteomes" id="UP001050975"/>
    </source>
</evidence>
<dbReference type="Proteomes" id="UP001050975">
    <property type="component" value="Unassembled WGS sequence"/>
</dbReference>
<dbReference type="SUPFAM" id="SSF51905">
    <property type="entry name" value="FAD/NAD(P)-binding domain"/>
    <property type="match status" value="1"/>
</dbReference>
<keyword evidence="1" id="KW-0812">Transmembrane</keyword>
<organism evidence="3 4">
    <name type="scientific">Microseira wollei NIES-4236</name>
    <dbReference type="NCBI Taxonomy" id="2530354"/>
    <lineage>
        <taxon>Bacteria</taxon>
        <taxon>Bacillati</taxon>
        <taxon>Cyanobacteriota</taxon>
        <taxon>Cyanophyceae</taxon>
        <taxon>Oscillatoriophycideae</taxon>
        <taxon>Aerosakkonematales</taxon>
        <taxon>Aerosakkonemataceae</taxon>
        <taxon>Microseira</taxon>
    </lineage>
</organism>
<comment type="caution">
    <text evidence="3">The sequence shown here is derived from an EMBL/GenBank/DDBJ whole genome shotgun (WGS) entry which is preliminary data.</text>
</comment>
<protein>
    <submittedName>
        <fullName evidence="3">tRNA 5-methylaminomethyl-2-thiouridine biosynthesis bifunctional protein MnmC</fullName>
    </submittedName>
</protein>
<reference evidence="3" key="1">
    <citation type="submission" date="2019-10" db="EMBL/GenBank/DDBJ databases">
        <title>Draft genome sequece of Microseira wollei NIES-4236.</title>
        <authorList>
            <person name="Yamaguchi H."/>
            <person name="Suzuki S."/>
            <person name="Kawachi M."/>
        </authorList>
    </citation>
    <scope>NUCLEOTIDE SEQUENCE</scope>
    <source>
        <strain evidence="3">NIES-4236</strain>
    </source>
</reference>
<gene>
    <name evidence="3" type="primary">mnmC</name>
    <name evidence="3" type="ORF">MiSe_25480</name>
</gene>
<dbReference type="Gene3D" id="3.50.50.60">
    <property type="entry name" value="FAD/NAD(P)-binding domain"/>
    <property type="match status" value="1"/>
</dbReference>
<feature type="domain" description="FAD dependent oxidoreductase" evidence="2">
    <location>
        <begin position="15"/>
        <end position="80"/>
    </location>
</feature>
<accession>A0AAV3WGU9</accession>
<dbReference type="Pfam" id="PF01266">
    <property type="entry name" value="DAO"/>
    <property type="match status" value="1"/>
</dbReference>
<evidence type="ECO:0000256" key="1">
    <source>
        <dbReference type="SAM" id="Phobius"/>
    </source>
</evidence>
<proteinExistence type="predicted"/>
<dbReference type="InterPro" id="IPR036188">
    <property type="entry name" value="FAD/NAD-bd_sf"/>
</dbReference>
<keyword evidence="1" id="KW-1133">Transmembrane helix</keyword>
<dbReference type="RefSeq" id="WP_226579882.1">
    <property type="nucleotide sequence ID" value="NZ_BLAY01000034.1"/>
</dbReference>
<dbReference type="EMBL" id="BLAY01000034">
    <property type="protein sequence ID" value="GET37794.1"/>
    <property type="molecule type" value="Genomic_DNA"/>
</dbReference>
<dbReference type="InterPro" id="IPR006076">
    <property type="entry name" value="FAD-dep_OxRdtase"/>
</dbReference>
<dbReference type="AlphaFoldDB" id="A0AAV3WGU9"/>
<evidence type="ECO:0000259" key="2">
    <source>
        <dbReference type="Pfam" id="PF01266"/>
    </source>
</evidence>
<keyword evidence="1" id="KW-0472">Membrane</keyword>